<protein>
    <submittedName>
        <fullName evidence="2">GNAT family N-acetyltransferase</fullName>
    </submittedName>
</protein>
<dbReference type="GO" id="GO:1990189">
    <property type="term" value="F:protein N-terminal-serine acetyltransferase activity"/>
    <property type="evidence" value="ECO:0007669"/>
    <property type="project" value="TreeGrafter"/>
</dbReference>
<evidence type="ECO:0000259" key="1">
    <source>
        <dbReference type="PROSITE" id="PS51186"/>
    </source>
</evidence>
<gene>
    <name evidence="2" type="ORF">H4O21_08245</name>
</gene>
<dbReference type="GO" id="GO:0005737">
    <property type="term" value="C:cytoplasm"/>
    <property type="evidence" value="ECO:0007669"/>
    <property type="project" value="TreeGrafter"/>
</dbReference>
<dbReference type="Proteomes" id="UP000565262">
    <property type="component" value="Unassembled WGS sequence"/>
</dbReference>
<dbReference type="GO" id="GO:0008999">
    <property type="term" value="F:protein-N-terminal-alanine acetyltransferase activity"/>
    <property type="evidence" value="ECO:0007669"/>
    <property type="project" value="TreeGrafter"/>
</dbReference>
<reference evidence="2 3" key="1">
    <citation type="submission" date="2020-08" db="EMBL/GenBank/DDBJ databases">
        <title>Oceanospirillum sp. nov. isolated from marine sediment.</title>
        <authorList>
            <person name="Ji X."/>
        </authorList>
    </citation>
    <scope>NUCLEOTIDE SEQUENCE [LARGE SCALE GENOMIC DNA]</scope>
    <source>
        <strain evidence="2 3">D5</strain>
    </source>
</reference>
<organism evidence="2 3">
    <name type="scientific">Oceanospirillum sediminis</name>
    <dbReference type="NCBI Taxonomy" id="2760088"/>
    <lineage>
        <taxon>Bacteria</taxon>
        <taxon>Pseudomonadati</taxon>
        <taxon>Pseudomonadota</taxon>
        <taxon>Gammaproteobacteria</taxon>
        <taxon>Oceanospirillales</taxon>
        <taxon>Oceanospirillaceae</taxon>
        <taxon>Oceanospirillum</taxon>
    </lineage>
</organism>
<keyword evidence="2" id="KW-0808">Transferase</keyword>
<dbReference type="Pfam" id="PF13302">
    <property type="entry name" value="Acetyltransf_3"/>
    <property type="match status" value="1"/>
</dbReference>
<feature type="domain" description="N-acetyltransferase" evidence="1">
    <location>
        <begin position="10"/>
        <end position="174"/>
    </location>
</feature>
<evidence type="ECO:0000313" key="2">
    <source>
        <dbReference type="EMBL" id="MBB1486598.1"/>
    </source>
</evidence>
<dbReference type="PANTHER" id="PTHR43441:SF11">
    <property type="entry name" value="RIBOSOMAL-PROTEIN-SERINE ACETYLTRANSFERASE"/>
    <property type="match status" value="1"/>
</dbReference>
<sequence>MTHINISEHITLEPLAVSDAEAIFLLIDSSRESLSQYLYWVDSVTDIATTRKYIQSRVCSGLDGAAWYRIKFLSENVGVFGIKSVDVEKQRAEIGYWLHSDYQGNGIITQSVSGIAQHLKRNRAVRYLEIRCLEKNKASIAVAVRAGGQHSGTISGYNTIGGALQDLYIYTVPL</sequence>
<name>A0A839INS9_9GAMM</name>
<evidence type="ECO:0000313" key="3">
    <source>
        <dbReference type="Proteomes" id="UP000565262"/>
    </source>
</evidence>
<dbReference type="InterPro" id="IPR051908">
    <property type="entry name" value="Ribosomal_N-acetyltransferase"/>
</dbReference>
<dbReference type="AlphaFoldDB" id="A0A839INS9"/>
<comment type="caution">
    <text evidence="2">The sequence shown here is derived from an EMBL/GenBank/DDBJ whole genome shotgun (WGS) entry which is preliminary data.</text>
</comment>
<dbReference type="SUPFAM" id="SSF55729">
    <property type="entry name" value="Acyl-CoA N-acyltransferases (Nat)"/>
    <property type="match status" value="1"/>
</dbReference>
<dbReference type="InterPro" id="IPR000182">
    <property type="entry name" value="GNAT_dom"/>
</dbReference>
<dbReference type="Gene3D" id="3.40.630.30">
    <property type="match status" value="1"/>
</dbReference>
<dbReference type="PROSITE" id="PS51186">
    <property type="entry name" value="GNAT"/>
    <property type="match status" value="1"/>
</dbReference>
<proteinExistence type="predicted"/>
<accession>A0A839INS9</accession>
<dbReference type="PANTHER" id="PTHR43441">
    <property type="entry name" value="RIBOSOMAL-PROTEIN-SERINE ACETYLTRANSFERASE"/>
    <property type="match status" value="1"/>
</dbReference>
<dbReference type="RefSeq" id="WP_182808382.1">
    <property type="nucleotide sequence ID" value="NZ_JACJFM010000008.1"/>
</dbReference>
<keyword evidence="3" id="KW-1185">Reference proteome</keyword>
<dbReference type="InterPro" id="IPR016181">
    <property type="entry name" value="Acyl_CoA_acyltransferase"/>
</dbReference>
<dbReference type="EMBL" id="JACJFM010000008">
    <property type="protein sequence ID" value="MBB1486598.1"/>
    <property type="molecule type" value="Genomic_DNA"/>
</dbReference>